<protein>
    <recommendedName>
        <fullName evidence="2">Enoyl reductase (ER) domain-containing protein</fullName>
    </recommendedName>
</protein>
<dbReference type="PANTHER" id="PTHR43205">
    <property type="entry name" value="PROSTAGLANDIN REDUCTASE"/>
    <property type="match status" value="1"/>
</dbReference>
<dbReference type="FunFam" id="3.40.50.720:FF:000121">
    <property type="entry name" value="Prostaglandin reductase 2"/>
    <property type="match status" value="1"/>
</dbReference>
<comment type="caution">
    <text evidence="3">The sequence shown here is derived from an EMBL/GenBank/DDBJ whole genome shotgun (WGS) entry which is preliminary data.</text>
</comment>
<dbReference type="GO" id="GO:0016628">
    <property type="term" value="F:oxidoreductase activity, acting on the CH-CH group of donors, NAD or NADP as acceptor"/>
    <property type="evidence" value="ECO:0007669"/>
    <property type="project" value="InterPro"/>
</dbReference>
<dbReference type="CDD" id="cd05288">
    <property type="entry name" value="PGDH"/>
    <property type="match status" value="1"/>
</dbReference>
<dbReference type="Pfam" id="PF00107">
    <property type="entry name" value="ADH_zinc_N"/>
    <property type="match status" value="1"/>
</dbReference>
<dbReference type="SMART" id="SM00829">
    <property type="entry name" value="PKS_ER"/>
    <property type="match status" value="1"/>
</dbReference>
<dbReference type="Proteomes" id="UP000239494">
    <property type="component" value="Unassembled WGS sequence"/>
</dbReference>
<dbReference type="InterPro" id="IPR020843">
    <property type="entry name" value="ER"/>
</dbReference>
<dbReference type="SUPFAM" id="SSF50129">
    <property type="entry name" value="GroES-like"/>
    <property type="match status" value="1"/>
</dbReference>
<dbReference type="Gene3D" id="3.40.50.720">
    <property type="entry name" value="NAD(P)-binding Rossmann-like Domain"/>
    <property type="match status" value="1"/>
</dbReference>
<dbReference type="InterPro" id="IPR041694">
    <property type="entry name" value="ADH_N_2"/>
</dbReference>
<dbReference type="InterPro" id="IPR013149">
    <property type="entry name" value="ADH-like_C"/>
</dbReference>
<evidence type="ECO:0000313" key="4">
    <source>
        <dbReference type="Proteomes" id="UP000239494"/>
    </source>
</evidence>
<evidence type="ECO:0000313" key="3">
    <source>
        <dbReference type="EMBL" id="PRY41629.1"/>
    </source>
</evidence>
<dbReference type="Gene3D" id="3.90.180.10">
    <property type="entry name" value="Medium-chain alcohol dehydrogenases, catalytic domain"/>
    <property type="match status" value="1"/>
</dbReference>
<name>A0A2T0T7G8_9PSEU</name>
<dbReference type="SUPFAM" id="SSF51735">
    <property type="entry name" value="NAD(P)-binding Rossmann-fold domains"/>
    <property type="match status" value="1"/>
</dbReference>
<dbReference type="OrthoDB" id="9805663at2"/>
<feature type="domain" description="Enoyl reductase (ER)" evidence="2">
    <location>
        <begin position="19"/>
        <end position="331"/>
    </location>
</feature>
<proteinExistence type="predicted"/>
<keyword evidence="4" id="KW-1185">Reference proteome</keyword>
<organism evidence="3 4">
    <name type="scientific">Umezawaea tangerina</name>
    <dbReference type="NCBI Taxonomy" id="84725"/>
    <lineage>
        <taxon>Bacteria</taxon>
        <taxon>Bacillati</taxon>
        <taxon>Actinomycetota</taxon>
        <taxon>Actinomycetes</taxon>
        <taxon>Pseudonocardiales</taxon>
        <taxon>Pseudonocardiaceae</taxon>
        <taxon>Umezawaea</taxon>
    </lineage>
</organism>
<accession>A0A2T0T7G8</accession>
<evidence type="ECO:0000256" key="1">
    <source>
        <dbReference type="ARBA" id="ARBA00023002"/>
    </source>
</evidence>
<dbReference type="InterPro" id="IPR011032">
    <property type="entry name" value="GroES-like_sf"/>
</dbReference>
<dbReference type="InterPro" id="IPR036291">
    <property type="entry name" value="NAD(P)-bd_dom_sf"/>
</dbReference>
<dbReference type="InterPro" id="IPR045010">
    <property type="entry name" value="MDR_fam"/>
</dbReference>
<evidence type="ECO:0000259" key="2">
    <source>
        <dbReference type="SMART" id="SM00829"/>
    </source>
</evidence>
<keyword evidence="1" id="KW-0560">Oxidoreductase</keyword>
<dbReference type="EMBL" id="PVTF01000005">
    <property type="protein sequence ID" value="PRY41629.1"/>
    <property type="molecule type" value="Genomic_DNA"/>
</dbReference>
<gene>
    <name evidence="3" type="ORF">CLV43_105387</name>
</gene>
<dbReference type="AlphaFoldDB" id="A0A2T0T7G8"/>
<dbReference type="Pfam" id="PF16884">
    <property type="entry name" value="ADH_N_2"/>
    <property type="match status" value="1"/>
</dbReference>
<sequence length="338" mass="36267">MSLTTREWHFMQRPVGLPGPETFKLVERDLPPLQEGQCLVKNLVLSVDPYMRPRMDAGPSYVPPFELGEALTGSAVGEVVETRSDVPLGSWLVHQAGWREHAVVDAGAARVVDKGRYPSSHYLGVLGGPAFAAYVGLFHIADFRRGDSVFVSGAAGAVGSMVGQFALLAGAKRVVGSAGSSEKVRYLVDELGYDAAFDYKTGPVLEQLRGAFPEGLDVYFDNVGSDHLAAAIDVLNDFGRAAICGTISTYNAVEPHAVPVDAVKVVTKRLRLQGFIAFDHEDLRKDFDSEVGAWLEAGRLMSPETISRGIESVPAAFTGMLTGTNTGKAIVRLAEDQT</sequence>
<reference evidence="3 4" key="1">
    <citation type="submission" date="2018-03" db="EMBL/GenBank/DDBJ databases">
        <title>Genomic Encyclopedia of Archaeal and Bacterial Type Strains, Phase II (KMG-II): from individual species to whole genera.</title>
        <authorList>
            <person name="Goeker M."/>
        </authorList>
    </citation>
    <scope>NUCLEOTIDE SEQUENCE [LARGE SCALE GENOMIC DNA]</scope>
    <source>
        <strain evidence="3 4">DSM 44720</strain>
    </source>
</reference>
<dbReference type="PANTHER" id="PTHR43205:SF7">
    <property type="entry name" value="PROSTAGLANDIN REDUCTASE 1"/>
    <property type="match status" value="1"/>
</dbReference>